<gene>
    <name evidence="2" type="ordered locus">Os01g0684301</name>
    <name evidence="2" type="ORF">OSNPB_010684301</name>
</gene>
<reference evidence="2 3" key="2">
    <citation type="journal article" date="2013" name="Plant Cell Physiol.">
        <title>Rice Annotation Project Database (RAP-DB): an integrative and interactive database for rice genomics.</title>
        <authorList>
            <person name="Sakai H."/>
            <person name="Lee S.S."/>
            <person name="Tanaka T."/>
            <person name="Numa H."/>
            <person name="Kim J."/>
            <person name="Kawahara Y."/>
            <person name="Wakimoto H."/>
            <person name="Yang C.C."/>
            <person name="Iwamoto M."/>
            <person name="Abe T."/>
            <person name="Yamada Y."/>
            <person name="Muto A."/>
            <person name="Inokuchi H."/>
            <person name="Ikemura T."/>
            <person name="Matsumoto T."/>
            <person name="Sasaki T."/>
            <person name="Itoh T."/>
        </authorList>
    </citation>
    <scope>NUCLEOTIDE SEQUENCE [LARGE SCALE GENOMIC DNA]</scope>
    <source>
        <strain evidence="3">cv. Nipponbare</strain>
    </source>
</reference>
<name>A0A0P0V6N7_ORYSJ</name>
<dbReference type="InParanoid" id="A0A0P0V6N7"/>
<dbReference type="Gramene" id="Os01t0684301-01">
    <property type="protein sequence ID" value="Os01t0684301-01"/>
    <property type="gene ID" value="Os01g0684301"/>
</dbReference>
<sequence>IDEHPSKYAIRTSIEKIAASRRKTPSSRYPIPPSKFNASSIREKKMLNLAFLSPHAILQLPAPRPNLCPHPDQFPVHRRRRRSALPHPNRLLAKTGWWWQRTIGGRRREMDSSGGGWREIGIPEG</sequence>
<dbReference type="PaxDb" id="39947-A0A0P0V6N7"/>
<evidence type="ECO:0000313" key="2">
    <source>
        <dbReference type="EMBL" id="BAS73734.1"/>
    </source>
</evidence>
<proteinExistence type="predicted"/>
<dbReference type="EMBL" id="AP014957">
    <property type="protein sequence ID" value="BAS73734.1"/>
    <property type="molecule type" value="Genomic_DNA"/>
</dbReference>
<reference evidence="2 3" key="3">
    <citation type="journal article" date="2013" name="Rice">
        <title>Improvement of the Oryza sativa Nipponbare reference genome using next generation sequence and optical map data.</title>
        <authorList>
            <person name="Kawahara Y."/>
            <person name="de la Bastide M."/>
            <person name="Hamilton J.P."/>
            <person name="Kanamori H."/>
            <person name="McCombie W.R."/>
            <person name="Ouyang S."/>
            <person name="Schwartz D.C."/>
            <person name="Tanaka T."/>
            <person name="Wu J."/>
            <person name="Zhou S."/>
            <person name="Childs K.L."/>
            <person name="Davidson R.M."/>
            <person name="Lin H."/>
            <person name="Quesada-Ocampo L."/>
            <person name="Vaillancourt B."/>
            <person name="Sakai H."/>
            <person name="Lee S.S."/>
            <person name="Kim J."/>
            <person name="Numa H."/>
            <person name="Itoh T."/>
            <person name="Buell C.R."/>
            <person name="Matsumoto T."/>
        </authorList>
    </citation>
    <scope>NUCLEOTIDE SEQUENCE [LARGE SCALE GENOMIC DNA]</scope>
    <source>
        <strain evidence="3">cv. Nipponbare</strain>
    </source>
</reference>
<accession>A0A0P0V6N7</accession>
<dbReference type="AlphaFoldDB" id="A0A0P0V6N7"/>
<reference evidence="3" key="1">
    <citation type="journal article" date="2005" name="Nature">
        <title>The map-based sequence of the rice genome.</title>
        <authorList>
            <consortium name="International rice genome sequencing project (IRGSP)"/>
            <person name="Matsumoto T."/>
            <person name="Wu J."/>
            <person name="Kanamori H."/>
            <person name="Katayose Y."/>
            <person name="Fujisawa M."/>
            <person name="Namiki N."/>
            <person name="Mizuno H."/>
            <person name="Yamamoto K."/>
            <person name="Antonio B.A."/>
            <person name="Baba T."/>
            <person name="Sakata K."/>
            <person name="Nagamura Y."/>
            <person name="Aoki H."/>
            <person name="Arikawa K."/>
            <person name="Arita K."/>
            <person name="Bito T."/>
            <person name="Chiden Y."/>
            <person name="Fujitsuka N."/>
            <person name="Fukunaka R."/>
            <person name="Hamada M."/>
            <person name="Harada C."/>
            <person name="Hayashi A."/>
            <person name="Hijishita S."/>
            <person name="Honda M."/>
            <person name="Hosokawa S."/>
            <person name="Ichikawa Y."/>
            <person name="Idonuma A."/>
            <person name="Iijima M."/>
            <person name="Ikeda M."/>
            <person name="Ikeno M."/>
            <person name="Ito K."/>
            <person name="Ito S."/>
            <person name="Ito T."/>
            <person name="Ito Y."/>
            <person name="Ito Y."/>
            <person name="Iwabuchi A."/>
            <person name="Kamiya K."/>
            <person name="Karasawa W."/>
            <person name="Kurita K."/>
            <person name="Katagiri S."/>
            <person name="Kikuta A."/>
            <person name="Kobayashi H."/>
            <person name="Kobayashi N."/>
            <person name="Machita K."/>
            <person name="Maehara T."/>
            <person name="Masukawa M."/>
            <person name="Mizubayashi T."/>
            <person name="Mukai Y."/>
            <person name="Nagasaki H."/>
            <person name="Nagata Y."/>
            <person name="Naito S."/>
            <person name="Nakashima M."/>
            <person name="Nakama Y."/>
            <person name="Nakamichi Y."/>
            <person name="Nakamura M."/>
            <person name="Meguro A."/>
            <person name="Negishi M."/>
            <person name="Ohta I."/>
            <person name="Ohta T."/>
            <person name="Okamoto M."/>
            <person name="Ono N."/>
            <person name="Saji S."/>
            <person name="Sakaguchi M."/>
            <person name="Sakai K."/>
            <person name="Shibata M."/>
            <person name="Shimokawa T."/>
            <person name="Song J."/>
            <person name="Takazaki Y."/>
            <person name="Terasawa K."/>
            <person name="Tsugane M."/>
            <person name="Tsuji K."/>
            <person name="Ueda S."/>
            <person name="Waki K."/>
            <person name="Yamagata H."/>
            <person name="Yamamoto M."/>
            <person name="Yamamoto S."/>
            <person name="Yamane H."/>
            <person name="Yoshiki S."/>
            <person name="Yoshihara R."/>
            <person name="Yukawa K."/>
            <person name="Zhong H."/>
            <person name="Yano M."/>
            <person name="Yuan Q."/>
            <person name="Ouyang S."/>
            <person name="Liu J."/>
            <person name="Jones K.M."/>
            <person name="Gansberger K."/>
            <person name="Moffat K."/>
            <person name="Hill J."/>
            <person name="Bera J."/>
            <person name="Fadrosh D."/>
            <person name="Jin S."/>
            <person name="Johri S."/>
            <person name="Kim M."/>
            <person name="Overton L."/>
            <person name="Reardon M."/>
            <person name="Tsitrin T."/>
            <person name="Vuong H."/>
            <person name="Weaver B."/>
            <person name="Ciecko A."/>
            <person name="Tallon L."/>
            <person name="Jackson J."/>
            <person name="Pai G."/>
            <person name="Aken S.V."/>
            <person name="Utterback T."/>
            <person name="Reidmuller S."/>
            <person name="Feldblyum T."/>
            <person name="Hsiao J."/>
            <person name="Zismann V."/>
            <person name="Iobst S."/>
            <person name="de Vazeille A.R."/>
            <person name="Buell C.R."/>
            <person name="Ying K."/>
            <person name="Li Y."/>
            <person name="Lu T."/>
            <person name="Huang Y."/>
            <person name="Zhao Q."/>
            <person name="Feng Q."/>
            <person name="Zhang L."/>
            <person name="Zhu J."/>
            <person name="Weng Q."/>
            <person name="Mu J."/>
            <person name="Lu Y."/>
            <person name="Fan D."/>
            <person name="Liu Y."/>
            <person name="Guan J."/>
            <person name="Zhang Y."/>
            <person name="Yu S."/>
            <person name="Liu X."/>
            <person name="Zhang Y."/>
            <person name="Hong G."/>
            <person name="Han B."/>
            <person name="Choisne N."/>
            <person name="Demange N."/>
            <person name="Orjeda G."/>
            <person name="Samain S."/>
            <person name="Cattolico L."/>
            <person name="Pelletier E."/>
            <person name="Couloux A."/>
            <person name="Segurens B."/>
            <person name="Wincker P."/>
            <person name="D'Hont A."/>
            <person name="Scarpelli C."/>
            <person name="Weissenbach J."/>
            <person name="Salanoubat M."/>
            <person name="Quetier F."/>
            <person name="Yu Y."/>
            <person name="Kim H.R."/>
            <person name="Rambo T."/>
            <person name="Currie J."/>
            <person name="Collura K."/>
            <person name="Luo M."/>
            <person name="Yang T."/>
            <person name="Ammiraju J.S.S."/>
            <person name="Engler F."/>
            <person name="Soderlund C."/>
            <person name="Wing R.A."/>
            <person name="Palmer L.E."/>
            <person name="de la Bastide M."/>
            <person name="Spiegel L."/>
            <person name="Nascimento L."/>
            <person name="Zutavern T."/>
            <person name="O'Shaughnessy A."/>
            <person name="Dike S."/>
            <person name="Dedhia N."/>
            <person name="Preston R."/>
            <person name="Balija V."/>
            <person name="McCombie W.R."/>
            <person name="Chow T."/>
            <person name="Chen H."/>
            <person name="Chung M."/>
            <person name="Chen C."/>
            <person name="Shaw J."/>
            <person name="Wu H."/>
            <person name="Hsiao K."/>
            <person name="Chao Y."/>
            <person name="Chu M."/>
            <person name="Cheng C."/>
            <person name="Hour A."/>
            <person name="Lee P."/>
            <person name="Lin S."/>
            <person name="Lin Y."/>
            <person name="Liou J."/>
            <person name="Liu S."/>
            <person name="Hsing Y."/>
            <person name="Raghuvanshi S."/>
            <person name="Mohanty A."/>
            <person name="Bharti A.K."/>
            <person name="Gaur A."/>
            <person name="Gupta V."/>
            <person name="Kumar D."/>
            <person name="Ravi V."/>
            <person name="Vij S."/>
            <person name="Kapur A."/>
            <person name="Khurana P."/>
            <person name="Khurana P."/>
            <person name="Khurana J.P."/>
            <person name="Tyagi A.K."/>
            <person name="Gaikwad K."/>
            <person name="Singh A."/>
            <person name="Dalal V."/>
            <person name="Srivastava S."/>
            <person name="Dixit A."/>
            <person name="Pal A.K."/>
            <person name="Ghazi I.A."/>
            <person name="Yadav M."/>
            <person name="Pandit A."/>
            <person name="Bhargava A."/>
            <person name="Sureshbabu K."/>
            <person name="Batra K."/>
            <person name="Sharma T.R."/>
            <person name="Mohapatra T."/>
            <person name="Singh N.K."/>
            <person name="Messing J."/>
            <person name="Nelson A.B."/>
            <person name="Fuks G."/>
            <person name="Kavchok S."/>
            <person name="Keizer G."/>
            <person name="Linton E."/>
            <person name="Llaca V."/>
            <person name="Song R."/>
            <person name="Tanyolac B."/>
            <person name="Young S."/>
            <person name="Ho-Il K."/>
            <person name="Hahn J.H."/>
            <person name="Sangsakoo G."/>
            <person name="Vanavichit A."/>
            <person name="de Mattos Luiz.A.T."/>
            <person name="Zimmer P.D."/>
            <person name="Malone G."/>
            <person name="Dellagostin O."/>
            <person name="de Oliveira A.C."/>
            <person name="Bevan M."/>
            <person name="Bancroft I."/>
            <person name="Minx P."/>
            <person name="Cordum H."/>
            <person name="Wilson R."/>
            <person name="Cheng Z."/>
            <person name="Jin W."/>
            <person name="Jiang J."/>
            <person name="Leong S.A."/>
            <person name="Iwama H."/>
            <person name="Gojobori T."/>
            <person name="Itoh T."/>
            <person name="Niimura Y."/>
            <person name="Fujii Y."/>
            <person name="Habara T."/>
            <person name="Sakai H."/>
            <person name="Sato Y."/>
            <person name="Wilson G."/>
            <person name="Kumar K."/>
            <person name="McCouch S."/>
            <person name="Juretic N."/>
            <person name="Hoen D."/>
            <person name="Wright S."/>
            <person name="Bruskiewich R."/>
            <person name="Bureau T."/>
            <person name="Miyao A."/>
            <person name="Hirochika H."/>
            <person name="Nishikawa T."/>
            <person name="Kadowaki K."/>
            <person name="Sugiura M."/>
            <person name="Burr B."/>
            <person name="Sasaki T."/>
        </authorList>
    </citation>
    <scope>NUCLEOTIDE SEQUENCE [LARGE SCALE GENOMIC DNA]</scope>
    <source>
        <strain evidence="3">cv. Nipponbare</strain>
    </source>
</reference>
<evidence type="ECO:0000256" key="1">
    <source>
        <dbReference type="SAM" id="MobiDB-lite"/>
    </source>
</evidence>
<protein>
    <submittedName>
        <fullName evidence="2">Os01g0684301 protein</fullName>
    </submittedName>
</protein>
<feature type="non-terminal residue" evidence="2">
    <location>
        <position position="1"/>
    </location>
</feature>
<dbReference type="OMA" id="ASSIWQX"/>
<dbReference type="Proteomes" id="UP000059680">
    <property type="component" value="Chromosome 1"/>
</dbReference>
<organism evidence="2 3">
    <name type="scientific">Oryza sativa subsp. japonica</name>
    <name type="common">Rice</name>
    <dbReference type="NCBI Taxonomy" id="39947"/>
    <lineage>
        <taxon>Eukaryota</taxon>
        <taxon>Viridiplantae</taxon>
        <taxon>Streptophyta</taxon>
        <taxon>Embryophyta</taxon>
        <taxon>Tracheophyta</taxon>
        <taxon>Spermatophyta</taxon>
        <taxon>Magnoliopsida</taxon>
        <taxon>Liliopsida</taxon>
        <taxon>Poales</taxon>
        <taxon>Poaceae</taxon>
        <taxon>BOP clade</taxon>
        <taxon>Oryzoideae</taxon>
        <taxon>Oryzeae</taxon>
        <taxon>Oryzinae</taxon>
        <taxon>Oryza</taxon>
        <taxon>Oryza sativa</taxon>
    </lineage>
</organism>
<evidence type="ECO:0000313" key="3">
    <source>
        <dbReference type="Proteomes" id="UP000059680"/>
    </source>
</evidence>
<dbReference type="SMR" id="A0A0P0V6N7"/>
<keyword evidence="3" id="KW-1185">Reference proteome</keyword>
<feature type="region of interest" description="Disordered" evidence="1">
    <location>
        <begin position="14"/>
        <end position="35"/>
    </location>
</feature>